<dbReference type="EMBL" id="GAPW01003379">
    <property type="protein sequence ID" value="JAC10219.1"/>
    <property type="molecule type" value="mRNA"/>
</dbReference>
<dbReference type="InterPro" id="IPR009003">
    <property type="entry name" value="Peptidase_S1_PA"/>
</dbReference>
<evidence type="ECO:0000256" key="2">
    <source>
        <dbReference type="ARBA" id="ARBA00022670"/>
    </source>
</evidence>
<dbReference type="GO" id="GO:0006508">
    <property type="term" value="P:proteolysis"/>
    <property type="evidence" value="ECO:0007669"/>
    <property type="project" value="UniProtKB-KW"/>
</dbReference>
<dbReference type="PROSITE" id="PS00135">
    <property type="entry name" value="TRYPSIN_SER"/>
    <property type="match status" value="1"/>
</dbReference>
<evidence type="ECO:0000256" key="1">
    <source>
        <dbReference type="ARBA" id="ARBA00004239"/>
    </source>
</evidence>
<dbReference type="GO" id="GO:0007586">
    <property type="term" value="P:digestion"/>
    <property type="evidence" value="ECO:0007669"/>
    <property type="project" value="UniProtKB-KW"/>
</dbReference>
<organism evidence="11">
    <name type="scientific">Aedes albopictus</name>
    <name type="common">Asian tiger mosquito</name>
    <name type="synonym">Stegomyia albopicta</name>
    <dbReference type="NCBI Taxonomy" id="7160"/>
    <lineage>
        <taxon>Eukaryota</taxon>
        <taxon>Metazoa</taxon>
        <taxon>Ecdysozoa</taxon>
        <taxon>Arthropoda</taxon>
        <taxon>Hexapoda</taxon>
        <taxon>Insecta</taxon>
        <taxon>Pterygota</taxon>
        <taxon>Neoptera</taxon>
        <taxon>Endopterygota</taxon>
        <taxon>Diptera</taxon>
        <taxon>Nematocera</taxon>
        <taxon>Culicoidea</taxon>
        <taxon>Culicidae</taxon>
        <taxon>Culicinae</taxon>
        <taxon>Aedini</taxon>
        <taxon>Aedes</taxon>
        <taxon>Stegomyia</taxon>
    </lineage>
</organism>
<evidence type="ECO:0000256" key="8">
    <source>
        <dbReference type="RuleBase" id="RU363034"/>
    </source>
</evidence>
<keyword evidence="6" id="KW-1015">Disulfide bond</keyword>
<dbReference type="InterPro" id="IPR043504">
    <property type="entry name" value="Peptidase_S1_PA_chymotrypsin"/>
</dbReference>
<evidence type="ECO:0000256" key="6">
    <source>
        <dbReference type="ARBA" id="ARBA00023157"/>
    </source>
</evidence>
<evidence type="ECO:0000256" key="7">
    <source>
        <dbReference type="ARBA" id="ARBA00024195"/>
    </source>
</evidence>
<comment type="similarity">
    <text evidence="7">Belongs to the peptidase S1 family. CLIP subfamily.</text>
</comment>
<dbReference type="InterPro" id="IPR001254">
    <property type="entry name" value="Trypsin_dom"/>
</dbReference>
<comment type="subcellular location">
    <subcellularLocation>
        <location evidence="1">Secreted</location>
        <location evidence="1">Extracellular space</location>
    </subcellularLocation>
</comment>
<keyword evidence="5 8" id="KW-0720">Serine protease</keyword>
<dbReference type="AlphaFoldDB" id="A0A023EP21"/>
<protein>
    <submittedName>
        <fullName evidence="11">Putative serine-type enodpeptidase</fullName>
    </submittedName>
</protein>
<reference evidence="11" key="1">
    <citation type="journal article" date="2014" name="PLoS Negl. Trop. Dis.">
        <title>Identification and characterization of seminal fluid proteins in the Asian tiger mosquito, Aedes albopictus.</title>
        <authorList>
            <person name="Boes K.E."/>
            <person name="Ribeiro J.M."/>
            <person name="Wong A."/>
            <person name="Harrington L.C."/>
            <person name="Wolfner M.F."/>
            <person name="Sirot L.K."/>
        </authorList>
    </citation>
    <scope>NUCLEOTIDE SEQUENCE</scope>
    <source>
        <tissue evidence="11">Reproductive organs</tissue>
    </source>
</reference>
<dbReference type="VEuPathDB" id="VectorBase:AALFPA_049706"/>
<proteinExistence type="evidence at transcript level"/>
<name>A0A023EP21_AEDAL</name>
<keyword evidence="3" id="KW-0222">Digestion</keyword>
<accession>A0A023EP21</accession>
<evidence type="ECO:0000256" key="5">
    <source>
        <dbReference type="ARBA" id="ARBA00022825"/>
    </source>
</evidence>
<feature type="domain" description="Peptidase S1" evidence="10">
    <location>
        <begin position="31"/>
        <end position="264"/>
    </location>
</feature>
<evidence type="ECO:0000256" key="4">
    <source>
        <dbReference type="ARBA" id="ARBA00022801"/>
    </source>
</evidence>
<keyword evidence="9" id="KW-0732">Signal</keyword>
<dbReference type="VEuPathDB" id="VectorBase:AALC636_028785"/>
<dbReference type="InterPro" id="IPR001314">
    <property type="entry name" value="Peptidase_S1A"/>
</dbReference>
<keyword evidence="2 8" id="KW-0645">Protease</keyword>
<feature type="signal peptide" evidence="9">
    <location>
        <begin position="1"/>
        <end position="25"/>
    </location>
</feature>
<dbReference type="PROSITE" id="PS50240">
    <property type="entry name" value="TRYPSIN_DOM"/>
    <property type="match status" value="1"/>
</dbReference>
<dbReference type="InterPro" id="IPR050430">
    <property type="entry name" value="Peptidase_S1"/>
</dbReference>
<dbReference type="Pfam" id="PF00089">
    <property type="entry name" value="Trypsin"/>
    <property type="match status" value="1"/>
</dbReference>
<dbReference type="PRINTS" id="PR00722">
    <property type="entry name" value="CHYMOTRYPSIN"/>
</dbReference>
<dbReference type="PANTHER" id="PTHR24276:SF98">
    <property type="entry name" value="FI18310P1-RELATED"/>
    <property type="match status" value="1"/>
</dbReference>
<dbReference type="InterPro" id="IPR033116">
    <property type="entry name" value="TRYPSIN_SER"/>
</dbReference>
<dbReference type="PROSITE" id="PS00134">
    <property type="entry name" value="TRYPSIN_HIS"/>
    <property type="match status" value="1"/>
</dbReference>
<dbReference type="GO" id="GO:0005576">
    <property type="term" value="C:extracellular region"/>
    <property type="evidence" value="ECO:0007669"/>
    <property type="project" value="UniProtKB-SubCell"/>
</dbReference>
<dbReference type="VEuPathDB" id="VectorBase:AALF015543"/>
<feature type="chain" id="PRO_5001514203" evidence="9">
    <location>
        <begin position="26"/>
        <end position="265"/>
    </location>
</feature>
<dbReference type="SMART" id="SM00020">
    <property type="entry name" value="Tryp_SPc"/>
    <property type="match status" value="1"/>
</dbReference>
<dbReference type="SUPFAM" id="SSF50494">
    <property type="entry name" value="Trypsin-like serine proteases"/>
    <property type="match status" value="1"/>
</dbReference>
<evidence type="ECO:0000259" key="10">
    <source>
        <dbReference type="PROSITE" id="PS50240"/>
    </source>
</evidence>
<evidence type="ECO:0000256" key="9">
    <source>
        <dbReference type="SAM" id="SignalP"/>
    </source>
</evidence>
<dbReference type="Gene3D" id="2.40.10.10">
    <property type="entry name" value="Trypsin-like serine proteases"/>
    <property type="match status" value="1"/>
</dbReference>
<dbReference type="PANTHER" id="PTHR24276">
    <property type="entry name" value="POLYSERASE-RELATED"/>
    <property type="match status" value="1"/>
</dbReference>
<dbReference type="GO" id="GO:0004252">
    <property type="term" value="F:serine-type endopeptidase activity"/>
    <property type="evidence" value="ECO:0007669"/>
    <property type="project" value="InterPro"/>
</dbReference>
<dbReference type="FunFam" id="2.40.10.10:FF:000036">
    <property type="entry name" value="Trypsin beta"/>
    <property type="match status" value="1"/>
</dbReference>
<dbReference type="CDD" id="cd00190">
    <property type="entry name" value="Tryp_SPc"/>
    <property type="match status" value="1"/>
</dbReference>
<keyword evidence="4 8" id="KW-0378">Hydrolase</keyword>
<evidence type="ECO:0000256" key="3">
    <source>
        <dbReference type="ARBA" id="ARBA00022757"/>
    </source>
</evidence>
<dbReference type="InterPro" id="IPR018114">
    <property type="entry name" value="TRYPSIN_HIS"/>
</dbReference>
<sequence>MGTTLWFPLVGVLVLSSLMVASVLGNDNSKIVGGTTSSDAVPYQISLQIMARSYYGLGPLEWMHNCGGSIVSPLYVVSAAHCLDGIDPARLSVVSGTNDLRDNGSKGTRRKVSWFKIHPDYIELNRSDIGIIKVAEPFTFNAKEQPITYSDKQVGGGVDCVLTGWGYTMPVRIGKTPQDLQEAQLRTITNDECRSRGFPVNPTEICTFTRVGQGACGGDSGGPLVCNDELVGVVSYGTRFCGIGSPDVFTRVSEFKSWIDENQKQ</sequence>
<evidence type="ECO:0000313" key="11">
    <source>
        <dbReference type="EMBL" id="JAC10219.1"/>
    </source>
</evidence>